<protein>
    <recommendedName>
        <fullName evidence="4">Lipoprotein YvcA</fullName>
    </recommendedName>
</protein>
<keyword evidence="3" id="KW-1185">Reference proteome</keyword>
<evidence type="ECO:0000313" key="3">
    <source>
        <dbReference type="Proteomes" id="UP001234495"/>
    </source>
</evidence>
<feature type="region of interest" description="Disordered" evidence="1">
    <location>
        <begin position="1"/>
        <end position="28"/>
    </location>
</feature>
<name>A0ABT9ZG20_9BACI</name>
<dbReference type="RefSeq" id="WP_307341737.1">
    <property type="nucleotide sequence ID" value="NZ_JAUSUD010000010.1"/>
</dbReference>
<evidence type="ECO:0000256" key="1">
    <source>
        <dbReference type="SAM" id="MobiDB-lite"/>
    </source>
</evidence>
<evidence type="ECO:0008006" key="4">
    <source>
        <dbReference type="Google" id="ProtNLM"/>
    </source>
</evidence>
<evidence type="ECO:0000313" key="2">
    <source>
        <dbReference type="EMBL" id="MDQ0231211.1"/>
    </source>
</evidence>
<organism evidence="2 3">
    <name type="scientific">Metabacillus malikii</name>
    <dbReference type="NCBI Taxonomy" id="1504265"/>
    <lineage>
        <taxon>Bacteria</taxon>
        <taxon>Bacillati</taxon>
        <taxon>Bacillota</taxon>
        <taxon>Bacilli</taxon>
        <taxon>Bacillales</taxon>
        <taxon>Bacillaceae</taxon>
        <taxon>Metabacillus</taxon>
    </lineage>
</organism>
<proteinExistence type="predicted"/>
<dbReference type="EMBL" id="JAUSUD010000010">
    <property type="protein sequence ID" value="MDQ0231211.1"/>
    <property type="molecule type" value="Genomic_DNA"/>
</dbReference>
<gene>
    <name evidence="2" type="ORF">J2S19_002473</name>
</gene>
<accession>A0ABT9ZG20</accession>
<feature type="compositionally biased region" description="Acidic residues" evidence="1">
    <location>
        <begin position="17"/>
        <end position="28"/>
    </location>
</feature>
<reference evidence="2 3" key="1">
    <citation type="submission" date="2023-07" db="EMBL/GenBank/DDBJ databases">
        <title>Genomic Encyclopedia of Type Strains, Phase IV (KMG-IV): sequencing the most valuable type-strain genomes for metagenomic binning, comparative biology and taxonomic classification.</title>
        <authorList>
            <person name="Goeker M."/>
        </authorList>
    </citation>
    <scope>NUCLEOTIDE SEQUENCE [LARGE SCALE GENOMIC DNA]</scope>
    <source>
        <strain evidence="2 3">DSM 29005</strain>
    </source>
</reference>
<feature type="compositionally biased region" description="Basic and acidic residues" evidence="1">
    <location>
        <begin position="1"/>
        <end position="11"/>
    </location>
</feature>
<sequence length="203" mass="23684">MKKEAEPKEWPKTPAFQDEDTREMLDSTEEVQDGYYLYTSKTGGYSMLWPVDAIKHSYQNNGDSYEKIIFGASNKRENYTYEISTTYENASPEHLIDSFLSILSSSLQYSGEYEEIKESNKTLFFAQEKDTLESTDGRRGTYYSYFGYIRDNVTEQGVRYIYTVSCYDDENVKECNIDESKEKERTLMLMKSVNFSKVDLEGE</sequence>
<comment type="caution">
    <text evidence="2">The sequence shown here is derived from an EMBL/GenBank/DDBJ whole genome shotgun (WGS) entry which is preliminary data.</text>
</comment>
<dbReference type="Proteomes" id="UP001234495">
    <property type="component" value="Unassembled WGS sequence"/>
</dbReference>